<keyword evidence="2" id="KW-1133">Transmembrane helix</keyword>
<feature type="compositionally biased region" description="Polar residues" evidence="1">
    <location>
        <begin position="398"/>
        <end position="418"/>
    </location>
</feature>
<keyword evidence="2" id="KW-0472">Membrane</keyword>
<accession>A0A5J4WSS3</accession>
<comment type="caution">
    <text evidence="3">The sequence shown here is derived from an EMBL/GenBank/DDBJ whole genome shotgun (WGS) entry which is preliminary data.</text>
</comment>
<organism evidence="3 4">
    <name type="scientific">Streblomastix strix</name>
    <dbReference type="NCBI Taxonomy" id="222440"/>
    <lineage>
        <taxon>Eukaryota</taxon>
        <taxon>Metamonada</taxon>
        <taxon>Preaxostyla</taxon>
        <taxon>Oxymonadida</taxon>
        <taxon>Streblomastigidae</taxon>
        <taxon>Streblomastix</taxon>
    </lineage>
</organism>
<sequence>MTSIPAQNIEPQQENTDPTRRLSIHIGGTIIVWVIALIACAVLVVVGIILLAALPGATKVTGAFLFLLAIVIIISVFALGRYILYNKDLLFDANEGIGSFDQTPHPWAIFCCLSTVHRQFQLTDVSSIQQLKFRYGRRGEFTAFKVTFVLPNNEMYQPKIDMCENNVIQIVQFFRIYNSQRQNQAPVQGQISTGQYGITETVYSLDAPFAYAAYPPYNPDLQQLGIYPRQQRGFFQQQQRFAPPNQQQGFAPPNQQQGFAPPNQQQGFAPPNQQQGFAPPNQQQGFAPPNQQQAQYAPPNQQQGFDPQTQQQTLYAPPNQQQGFAPLSQQQAQYAPPSQQQRQQTPPIQLQQGQQAPINQQQSRSYSPQGKQPQRQYQRPKQQQGQQAPNQQQSPSAFPTQQLTYPSNTQQYQKPPNQ</sequence>
<evidence type="ECO:0000313" key="4">
    <source>
        <dbReference type="Proteomes" id="UP000324800"/>
    </source>
</evidence>
<feature type="transmembrane region" description="Helical" evidence="2">
    <location>
        <begin position="30"/>
        <end position="54"/>
    </location>
</feature>
<gene>
    <name evidence="3" type="ORF">EZS28_006904</name>
</gene>
<evidence type="ECO:0000256" key="1">
    <source>
        <dbReference type="SAM" id="MobiDB-lite"/>
    </source>
</evidence>
<feature type="region of interest" description="Disordered" evidence="1">
    <location>
        <begin position="242"/>
        <end position="418"/>
    </location>
</feature>
<dbReference type="EMBL" id="SNRW01001151">
    <property type="protein sequence ID" value="KAA6397566.1"/>
    <property type="molecule type" value="Genomic_DNA"/>
</dbReference>
<dbReference type="AlphaFoldDB" id="A0A5J4WSS3"/>
<feature type="compositionally biased region" description="Low complexity" evidence="1">
    <location>
        <begin position="242"/>
        <end position="312"/>
    </location>
</feature>
<keyword evidence="2" id="KW-0812">Transmembrane</keyword>
<proteinExistence type="predicted"/>
<evidence type="ECO:0000313" key="3">
    <source>
        <dbReference type="EMBL" id="KAA6397566.1"/>
    </source>
</evidence>
<dbReference type="Proteomes" id="UP000324800">
    <property type="component" value="Unassembled WGS sequence"/>
</dbReference>
<protein>
    <submittedName>
        <fullName evidence="3">Uncharacterized protein</fullName>
    </submittedName>
</protein>
<feature type="compositionally biased region" description="Low complexity" evidence="1">
    <location>
        <begin position="325"/>
        <end position="397"/>
    </location>
</feature>
<reference evidence="3 4" key="1">
    <citation type="submission" date="2019-03" db="EMBL/GenBank/DDBJ databases">
        <title>Single cell metagenomics reveals metabolic interactions within the superorganism composed of flagellate Streblomastix strix and complex community of Bacteroidetes bacteria on its surface.</title>
        <authorList>
            <person name="Treitli S.C."/>
            <person name="Kolisko M."/>
            <person name="Husnik F."/>
            <person name="Keeling P."/>
            <person name="Hampl V."/>
        </authorList>
    </citation>
    <scope>NUCLEOTIDE SEQUENCE [LARGE SCALE GENOMIC DNA]</scope>
    <source>
        <strain evidence="3">ST1C</strain>
    </source>
</reference>
<evidence type="ECO:0000256" key="2">
    <source>
        <dbReference type="SAM" id="Phobius"/>
    </source>
</evidence>
<feature type="transmembrane region" description="Helical" evidence="2">
    <location>
        <begin position="60"/>
        <end position="84"/>
    </location>
</feature>
<name>A0A5J4WSS3_9EUKA</name>